<organism evidence="1 2">
    <name type="scientific">Paxillus rubicundulus Ve08.2h10</name>
    <dbReference type="NCBI Taxonomy" id="930991"/>
    <lineage>
        <taxon>Eukaryota</taxon>
        <taxon>Fungi</taxon>
        <taxon>Dikarya</taxon>
        <taxon>Basidiomycota</taxon>
        <taxon>Agaricomycotina</taxon>
        <taxon>Agaricomycetes</taxon>
        <taxon>Agaricomycetidae</taxon>
        <taxon>Boletales</taxon>
        <taxon>Paxilineae</taxon>
        <taxon>Paxillaceae</taxon>
        <taxon>Paxillus</taxon>
    </lineage>
</organism>
<sequence>MNIILTIIKHRLAVWNGTYTAVERDTHRNQRQELVSLQSNVALAPTTRARCAAGHISLSRKSGVRFQN</sequence>
<accession>A0A0D0DNG0</accession>
<evidence type="ECO:0000313" key="1">
    <source>
        <dbReference type="EMBL" id="KIK93383.1"/>
    </source>
</evidence>
<protein>
    <submittedName>
        <fullName evidence="1">Uncharacterized protein</fullName>
    </submittedName>
</protein>
<dbReference type="InParanoid" id="A0A0D0DNG0"/>
<dbReference type="Proteomes" id="UP000054538">
    <property type="component" value="Unassembled WGS sequence"/>
</dbReference>
<gene>
    <name evidence="1" type="ORF">PAXRUDRAFT_829032</name>
</gene>
<keyword evidence="2" id="KW-1185">Reference proteome</keyword>
<reference evidence="2" key="2">
    <citation type="submission" date="2015-01" db="EMBL/GenBank/DDBJ databases">
        <title>Evolutionary Origins and Diversification of the Mycorrhizal Mutualists.</title>
        <authorList>
            <consortium name="DOE Joint Genome Institute"/>
            <consortium name="Mycorrhizal Genomics Consortium"/>
            <person name="Kohler A."/>
            <person name="Kuo A."/>
            <person name="Nagy L.G."/>
            <person name="Floudas D."/>
            <person name="Copeland A."/>
            <person name="Barry K.W."/>
            <person name="Cichocki N."/>
            <person name="Veneault-Fourrey C."/>
            <person name="LaButti K."/>
            <person name="Lindquist E.A."/>
            <person name="Lipzen A."/>
            <person name="Lundell T."/>
            <person name="Morin E."/>
            <person name="Murat C."/>
            <person name="Riley R."/>
            <person name="Ohm R."/>
            <person name="Sun H."/>
            <person name="Tunlid A."/>
            <person name="Henrissat B."/>
            <person name="Grigoriev I.V."/>
            <person name="Hibbett D.S."/>
            <person name="Martin F."/>
        </authorList>
    </citation>
    <scope>NUCLEOTIDE SEQUENCE [LARGE SCALE GENOMIC DNA]</scope>
    <source>
        <strain evidence="2">Ve08.2h10</strain>
    </source>
</reference>
<reference evidence="1 2" key="1">
    <citation type="submission" date="2014-04" db="EMBL/GenBank/DDBJ databases">
        <authorList>
            <consortium name="DOE Joint Genome Institute"/>
            <person name="Kuo A."/>
            <person name="Kohler A."/>
            <person name="Jargeat P."/>
            <person name="Nagy L.G."/>
            <person name="Floudas D."/>
            <person name="Copeland A."/>
            <person name="Barry K.W."/>
            <person name="Cichocki N."/>
            <person name="Veneault-Fourrey C."/>
            <person name="LaButti K."/>
            <person name="Lindquist E.A."/>
            <person name="Lipzen A."/>
            <person name="Lundell T."/>
            <person name="Morin E."/>
            <person name="Murat C."/>
            <person name="Sun H."/>
            <person name="Tunlid A."/>
            <person name="Henrissat B."/>
            <person name="Grigoriev I.V."/>
            <person name="Hibbett D.S."/>
            <person name="Martin F."/>
            <person name="Nordberg H.P."/>
            <person name="Cantor M.N."/>
            <person name="Hua S.X."/>
        </authorList>
    </citation>
    <scope>NUCLEOTIDE SEQUENCE [LARGE SCALE GENOMIC DNA]</scope>
    <source>
        <strain evidence="1 2">Ve08.2h10</strain>
    </source>
</reference>
<dbReference type="AlphaFoldDB" id="A0A0D0DNG0"/>
<dbReference type="EMBL" id="KN825189">
    <property type="protein sequence ID" value="KIK93383.1"/>
    <property type="molecule type" value="Genomic_DNA"/>
</dbReference>
<proteinExistence type="predicted"/>
<evidence type="ECO:0000313" key="2">
    <source>
        <dbReference type="Proteomes" id="UP000054538"/>
    </source>
</evidence>
<name>A0A0D0DNG0_9AGAM</name>
<dbReference type="HOGENOM" id="CLU_2794682_0_0_1"/>